<dbReference type="PROSITE" id="PS51930">
    <property type="entry name" value="BMC_2"/>
    <property type="match status" value="2"/>
</dbReference>
<reference evidence="5 6" key="1">
    <citation type="journal article" date="2022" name="Genome Biol. Evol.">
        <title>Host diet, physiology and behaviors set the stage for Lachnospiraceae cladogenesis.</title>
        <authorList>
            <person name="Vera-Ponce De Leon A."/>
            <person name="Schneider M."/>
            <person name="Jahnes B.C."/>
            <person name="Sadowski V."/>
            <person name="Camuy-Velez L.A."/>
            <person name="Duan J."/>
            <person name="Sabree Z.L."/>
        </authorList>
    </citation>
    <scope>NUCLEOTIDE SEQUENCE [LARGE SCALE GENOMIC DNA]</scope>
    <source>
        <strain evidence="5 6">PAL227</strain>
    </source>
</reference>
<sequence>MSKAIGMIEYRTVASGITAVDTMVKTSEVSIVEAQTVCPGKYIAIVTGDLSAVKAAVDAAVTTHANHYINSFVLGNPHESIFPAIYAATTIEDVSALGIVETYDATSIIVAADEAAKTAIVDLIELRIARGMCGKSYFMLTGEVSAVQAAVDRAKQSIQEGGMYADSTVIAHPDPKVRDAIL</sequence>
<evidence type="ECO:0000259" key="4">
    <source>
        <dbReference type="PROSITE" id="PS51930"/>
    </source>
</evidence>
<feature type="domain" description="BMC" evidence="4">
    <location>
        <begin position="96"/>
        <end position="182"/>
    </location>
</feature>
<dbReference type="InterPro" id="IPR011238">
    <property type="entry name" value="Micro_shell_prot_PduT"/>
</dbReference>
<protein>
    <submittedName>
        <fullName evidence="5">BMC domain-containing protein</fullName>
    </submittedName>
</protein>
<keyword evidence="6" id="KW-1185">Reference proteome</keyword>
<gene>
    <name evidence="5" type="ORF">NK118_01585</name>
</gene>
<comment type="subcellular location">
    <subcellularLocation>
        <location evidence="1">Bacterial microcompartment</location>
    </subcellularLocation>
</comment>
<dbReference type="Pfam" id="PF00936">
    <property type="entry name" value="BMC"/>
    <property type="match status" value="2"/>
</dbReference>
<dbReference type="InterPro" id="IPR000249">
    <property type="entry name" value="BMC_dom"/>
</dbReference>
<evidence type="ECO:0000256" key="3">
    <source>
        <dbReference type="PROSITE-ProRule" id="PRU01278"/>
    </source>
</evidence>
<dbReference type="CDD" id="cd07054">
    <property type="entry name" value="BMC_PduT_repeat2"/>
    <property type="match status" value="1"/>
</dbReference>
<evidence type="ECO:0000256" key="2">
    <source>
        <dbReference type="ARBA" id="ARBA00024446"/>
    </source>
</evidence>
<dbReference type="Proteomes" id="UP001523565">
    <property type="component" value="Unassembled WGS sequence"/>
</dbReference>
<dbReference type="RefSeq" id="WP_262067845.1">
    <property type="nucleotide sequence ID" value="NZ_JAMXOC010000001.1"/>
</dbReference>
<dbReference type="PANTHER" id="PTHR33941">
    <property type="entry name" value="PROPANEDIOL UTILIZATION PROTEIN PDUA"/>
    <property type="match status" value="1"/>
</dbReference>
<evidence type="ECO:0000256" key="1">
    <source>
        <dbReference type="ARBA" id="ARBA00024322"/>
    </source>
</evidence>
<accession>A0ABT1EE36</accession>
<dbReference type="PIRSF" id="PIRSF034834">
    <property type="entry name" value="PduT"/>
    <property type="match status" value="1"/>
</dbReference>
<dbReference type="InterPro" id="IPR037233">
    <property type="entry name" value="CcmK-like_sf"/>
</dbReference>
<dbReference type="SMART" id="SM00877">
    <property type="entry name" value="BMC"/>
    <property type="match status" value="2"/>
</dbReference>
<dbReference type="InterPro" id="IPR050575">
    <property type="entry name" value="BMC_shell"/>
</dbReference>
<dbReference type="SUPFAM" id="SSF143414">
    <property type="entry name" value="CcmK-like"/>
    <property type="match status" value="2"/>
</dbReference>
<evidence type="ECO:0000313" key="6">
    <source>
        <dbReference type="Proteomes" id="UP001523565"/>
    </source>
</evidence>
<feature type="domain" description="BMC" evidence="4">
    <location>
        <begin position="4"/>
        <end position="86"/>
    </location>
</feature>
<evidence type="ECO:0000313" key="5">
    <source>
        <dbReference type="EMBL" id="MCP1108940.1"/>
    </source>
</evidence>
<dbReference type="InterPro" id="IPR044872">
    <property type="entry name" value="CcmK/CsoS1_BMC"/>
</dbReference>
<name>A0ABT1EE36_9FIRM</name>
<keyword evidence="2" id="KW-1283">Bacterial microcompartment</keyword>
<comment type="similarity">
    <text evidence="3">Belongs to the bacterial microcompartments protein family.</text>
</comment>
<comment type="caution">
    <text evidence="5">The sequence shown here is derived from an EMBL/GenBank/DDBJ whole genome shotgun (WGS) entry which is preliminary data.</text>
</comment>
<dbReference type="PANTHER" id="PTHR33941:SF11">
    <property type="entry name" value="BACTERIAL MICROCOMPARTMENT SHELL PROTEIN PDUJ"/>
    <property type="match status" value="1"/>
</dbReference>
<proteinExistence type="inferred from homology"/>
<dbReference type="Gene3D" id="3.30.70.1710">
    <property type="match status" value="2"/>
</dbReference>
<dbReference type="EMBL" id="JAMZFV010000001">
    <property type="protein sequence ID" value="MCP1108940.1"/>
    <property type="molecule type" value="Genomic_DNA"/>
</dbReference>
<organism evidence="5 6">
    <name type="scientific">Ohessyouella blattaphilus</name>
    <dbReference type="NCBI Taxonomy" id="2949333"/>
    <lineage>
        <taxon>Bacteria</taxon>
        <taxon>Bacillati</taxon>
        <taxon>Bacillota</taxon>
        <taxon>Clostridia</taxon>
        <taxon>Lachnospirales</taxon>
        <taxon>Lachnospiraceae</taxon>
        <taxon>Ohessyouella</taxon>
    </lineage>
</organism>